<evidence type="ECO:0008006" key="16">
    <source>
        <dbReference type="Google" id="ProtNLM"/>
    </source>
</evidence>
<feature type="domain" description="ZZ-type" evidence="11">
    <location>
        <begin position="17"/>
        <end position="75"/>
    </location>
</feature>
<dbReference type="PROSITE" id="PS51293">
    <property type="entry name" value="SANT"/>
    <property type="match status" value="1"/>
</dbReference>
<evidence type="ECO:0000256" key="2">
    <source>
        <dbReference type="ARBA" id="ARBA00022723"/>
    </source>
</evidence>
<dbReference type="CDD" id="cd00167">
    <property type="entry name" value="SANT"/>
    <property type="match status" value="1"/>
</dbReference>
<evidence type="ECO:0000256" key="9">
    <source>
        <dbReference type="SAM" id="MobiDB-lite"/>
    </source>
</evidence>
<dbReference type="SMART" id="SM00291">
    <property type="entry name" value="ZnF_ZZ"/>
    <property type="match status" value="1"/>
</dbReference>
<dbReference type="GO" id="GO:0005634">
    <property type="term" value="C:nucleus"/>
    <property type="evidence" value="ECO:0007669"/>
    <property type="project" value="UniProtKB-SubCell"/>
</dbReference>
<dbReference type="Pfam" id="PF22941">
    <property type="entry name" value="TADA2A-like_3rd"/>
    <property type="match status" value="1"/>
</dbReference>
<dbReference type="Pfam" id="PF04433">
    <property type="entry name" value="SWIRM"/>
    <property type="match status" value="1"/>
</dbReference>
<dbReference type="FunFam" id="1.10.10.10:FF:000087">
    <property type="entry name" value="Transcriptional adapter 2"/>
    <property type="match status" value="1"/>
</dbReference>
<evidence type="ECO:0000256" key="5">
    <source>
        <dbReference type="ARBA" id="ARBA00023015"/>
    </source>
</evidence>
<dbReference type="InterPro" id="IPR043145">
    <property type="entry name" value="Znf_ZZ_sf"/>
</dbReference>
<feature type="region of interest" description="Disordered" evidence="9">
    <location>
        <begin position="465"/>
        <end position="593"/>
    </location>
</feature>
<dbReference type="Gene3D" id="3.30.60.90">
    <property type="match status" value="1"/>
</dbReference>
<dbReference type="Gene3D" id="1.10.10.60">
    <property type="entry name" value="Homeodomain-like"/>
    <property type="match status" value="1"/>
</dbReference>
<evidence type="ECO:0000256" key="1">
    <source>
        <dbReference type="ARBA" id="ARBA00004123"/>
    </source>
</evidence>
<keyword evidence="7" id="KW-0539">Nucleus</keyword>
<feature type="compositionally biased region" description="Pro residues" evidence="9">
    <location>
        <begin position="162"/>
        <end position="171"/>
    </location>
</feature>
<feature type="domain" description="SWIRM" evidence="12">
    <location>
        <begin position="375"/>
        <end position="471"/>
    </location>
</feature>
<evidence type="ECO:0000256" key="6">
    <source>
        <dbReference type="ARBA" id="ARBA00023163"/>
    </source>
</evidence>
<dbReference type="GO" id="GO:0003713">
    <property type="term" value="F:transcription coactivator activity"/>
    <property type="evidence" value="ECO:0007669"/>
    <property type="project" value="TreeGrafter"/>
</dbReference>
<dbReference type="PANTHER" id="PTHR12374:SF20">
    <property type="entry name" value="TRANSCRIPTIONAL ADAPTER 2-ALPHA"/>
    <property type="match status" value="1"/>
</dbReference>
<keyword evidence="15" id="KW-1185">Reference proteome</keyword>
<name>A0A165FDD4_9BASI</name>
<dbReference type="PANTHER" id="PTHR12374">
    <property type="entry name" value="TRANSCRIPTIONAL ADAPTOR 2 ADA2 -RELATED"/>
    <property type="match status" value="1"/>
</dbReference>
<evidence type="ECO:0000259" key="11">
    <source>
        <dbReference type="PROSITE" id="PS50135"/>
    </source>
</evidence>
<dbReference type="InterPro" id="IPR036388">
    <property type="entry name" value="WH-like_DNA-bd_sf"/>
</dbReference>
<keyword evidence="3 8" id="KW-0863">Zinc-finger</keyword>
<evidence type="ECO:0000259" key="10">
    <source>
        <dbReference type="PROSITE" id="PS50090"/>
    </source>
</evidence>
<dbReference type="SMART" id="SM00717">
    <property type="entry name" value="SANT"/>
    <property type="match status" value="1"/>
</dbReference>
<dbReference type="PROSITE" id="PS01357">
    <property type="entry name" value="ZF_ZZ_1"/>
    <property type="match status" value="1"/>
</dbReference>
<dbReference type="SUPFAM" id="SSF46689">
    <property type="entry name" value="Homeodomain-like"/>
    <property type="match status" value="2"/>
</dbReference>
<dbReference type="OrthoDB" id="270417at2759"/>
<protein>
    <recommendedName>
        <fullName evidence="16">Transcriptional adapter 2</fullName>
    </recommendedName>
</protein>
<dbReference type="FunCoup" id="A0A165FDD4">
    <property type="interactions" value="246"/>
</dbReference>
<proteinExistence type="predicted"/>
<dbReference type="InterPro" id="IPR041983">
    <property type="entry name" value="ADA2-like_ZZ"/>
</dbReference>
<evidence type="ECO:0000313" key="14">
    <source>
        <dbReference type="EMBL" id="KZT56585.1"/>
    </source>
</evidence>
<feature type="region of interest" description="Disordered" evidence="9">
    <location>
        <begin position="1"/>
        <end position="20"/>
    </location>
</feature>
<dbReference type="InterPro" id="IPR000433">
    <property type="entry name" value="Znf_ZZ"/>
</dbReference>
<organism evidence="14 15">
    <name type="scientific">Calocera cornea HHB12733</name>
    <dbReference type="NCBI Taxonomy" id="1353952"/>
    <lineage>
        <taxon>Eukaryota</taxon>
        <taxon>Fungi</taxon>
        <taxon>Dikarya</taxon>
        <taxon>Basidiomycota</taxon>
        <taxon>Agaricomycotina</taxon>
        <taxon>Dacrymycetes</taxon>
        <taxon>Dacrymycetales</taxon>
        <taxon>Dacrymycetaceae</taxon>
        <taxon>Calocera</taxon>
    </lineage>
</organism>
<dbReference type="InterPro" id="IPR001005">
    <property type="entry name" value="SANT/Myb"/>
</dbReference>
<dbReference type="Gene3D" id="1.10.10.10">
    <property type="entry name" value="Winged helix-like DNA-binding domain superfamily/Winged helix DNA-binding domain"/>
    <property type="match status" value="1"/>
</dbReference>
<dbReference type="InterPro" id="IPR009057">
    <property type="entry name" value="Homeodomain-like_sf"/>
</dbReference>
<keyword evidence="5" id="KW-0805">Transcription regulation</keyword>
<dbReference type="PROSITE" id="PS50934">
    <property type="entry name" value="SWIRM"/>
    <property type="match status" value="1"/>
</dbReference>
<feature type="compositionally biased region" description="Low complexity" evidence="9">
    <location>
        <begin position="475"/>
        <end position="497"/>
    </location>
</feature>
<dbReference type="InterPro" id="IPR055141">
    <property type="entry name" value="TADA2A_B-like_dom"/>
</dbReference>
<evidence type="ECO:0000256" key="4">
    <source>
        <dbReference type="ARBA" id="ARBA00022833"/>
    </source>
</evidence>
<dbReference type="GO" id="GO:0070461">
    <property type="term" value="C:SAGA-type complex"/>
    <property type="evidence" value="ECO:0007669"/>
    <property type="project" value="TreeGrafter"/>
</dbReference>
<dbReference type="GO" id="GO:0006357">
    <property type="term" value="P:regulation of transcription by RNA polymerase II"/>
    <property type="evidence" value="ECO:0007669"/>
    <property type="project" value="TreeGrafter"/>
</dbReference>
<evidence type="ECO:0000313" key="15">
    <source>
        <dbReference type="Proteomes" id="UP000076842"/>
    </source>
</evidence>
<dbReference type="InterPro" id="IPR017884">
    <property type="entry name" value="SANT_dom"/>
</dbReference>
<keyword evidence="6" id="KW-0804">Transcription</keyword>
<sequence length="593" mass="65711">MTVSKSRKSQSTSKEGQDRYSCDTCDADITNFIRIKCAAVGCEEIDLCPKCFCEGREVGPHKAWHDYKVIDQPTYPIYAEDWGADEELMLLEGILASGLGDWQGVSDKLFGLRSKADIEKHYREVYLSSPTWPRVEKRTFPFYNRSDFLAQKRRRIKQMSDAPPPPPPPKAPTSGPANHEITGYMPGRLEFEHELVHEAEEAIADLHFGIPPIQTEEPEEVEVKLSLIKGYYDKLDKRIRAKQVVFQRGLLDYKKLQLAERKRPKEEREMYQRQKPFARVQTAEDFEVFVDGLMYETALKKRIMELQQMRREGVVSTVDVERYEKDKAQHASHRAYIATACPLLRVEALLCLLLQACGYASLVSRLVLSGVTVLSLTVRSAPPLNLANAHSIHLLTPAEQVFCSTMRILPKPFLGMKEALVREFARRNGKMTRREAREVLKIDVNKVGRIWDFLKDCGLLQLANEEPPAPPAPTAVKSPVKSPSKPPSSAVKAGTSLTPPPGGPGLVRPPSALGNKPFAPSPLKNASHPNPPTPASNGSPPKSLLGSSLARPSSALGKKPPSGTGPPLSRTPSHQSLKNGTGRHSVNGSSGEQ</sequence>
<dbReference type="GO" id="GO:0003682">
    <property type="term" value="F:chromatin binding"/>
    <property type="evidence" value="ECO:0007669"/>
    <property type="project" value="TreeGrafter"/>
</dbReference>
<dbReference type="PROSITE" id="PS50135">
    <property type="entry name" value="ZF_ZZ_2"/>
    <property type="match status" value="1"/>
</dbReference>
<reference evidence="14 15" key="1">
    <citation type="journal article" date="2016" name="Mol. Biol. Evol.">
        <title>Comparative Genomics of Early-Diverging Mushroom-Forming Fungi Provides Insights into the Origins of Lignocellulose Decay Capabilities.</title>
        <authorList>
            <person name="Nagy L.G."/>
            <person name="Riley R."/>
            <person name="Tritt A."/>
            <person name="Adam C."/>
            <person name="Daum C."/>
            <person name="Floudas D."/>
            <person name="Sun H."/>
            <person name="Yadav J.S."/>
            <person name="Pangilinan J."/>
            <person name="Larsson K.H."/>
            <person name="Matsuura K."/>
            <person name="Barry K."/>
            <person name="Labutti K."/>
            <person name="Kuo R."/>
            <person name="Ohm R.A."/>
            <person name="Bhattacharya S.S."/>
            <person name="Shirouzu T."/>
            <person name="Yoshinaga Y."/>
            <person name="Martin F.M."/>
            <person name="Grigoriev I.V."/>
            <person name="Hibbett D.S."/>
        </authorList>
    </citation>
    <scope>NUCLEOTIDE SEQUENCE [LARGE SCALE GENOMIC DNA]</scope>
    <source>
        <strain evidence="14 15">HHB12733</strain>
    </source>
</reference>
<feature type="compositionally biased region" description="Polar residues" evidence="9">
    <location>
        <begin position="570"/>
        <end position="593"/>
    </location>
</feature>
<accession>A0A165FDD4</accession>
<dbReference type="AlphaFoldDB" id="A0A165FDD4"/>
<feature type="compositionally biased region" description="Low complexity" evidence="9">
    <location>
        <begin position="536"/>
        <end position="549"/>
    </location>
</feature>
<feature type="region of interest" description="Disordered" evidence="9">
    <location>
        <begin position="157"/>
        <end position="180"/>
    </location>
</feature>
<dbReference type="Pfam" id="PF25299">
    <property type="entry name" value="ZZ_ADA2"/>
    <property type="match status" value="1"/>
</dbReference>
<dbReference type="GO" id="GO:0008270">
    <property type="term" value="F:zinc ion binding"/>
    <property type="evidence" value="ECO:0007669"/>
    <property type="project" value="UniProtKB-KW"/>
</dbReference>
<dbReference type="Proteomes" id="UP000076842">
    <property type="component" value="Unassembled WGS sequence"/>
</dbReference>
<evidence type="ECO:0000256" key="7">
    <source>
        <dbReference type="ARBA" id="ARBA00023242"/>
    </source>
</evidence>
<dbReference type="FunFam" id="3.30.60.90:FF:000008">
    <property type="entry name" value="Transcriptional adapter 2"/>
    <property type="match status" value="1"/>
</dbReference>
<dbReference type="InterPro" id="IPR007526">
    <property type="entry name" value="SWIRM"/>
</dbReference>
<dbReference type="STRING" id="1353952.A0A165FDD4"/>
<dbReference type="SUPFAM" id="SSF57850">
    <property type="entry name" value="RING/U-box"/>
    <property type="match status" value="1"/>
</dbReference>
<keyword evidence="2" id="KW-0479">Metal-binding</keyword>
<keyword evidence="4" id="KW-0862">Zinc</keyword>
<gene>
    <name evidence="14" type="ORF">CALCODRAFT_435537</name>
</gene>
<evidence type="ECO:0000259" key="12">
    <source>
        <dbReference type="PROSITE" id="PS50934"/>
    </source>
</evidence>
<dbReference type="PROSITE" id="PS50090">
    <property type="entry name" value="MYB_LIKE"/>
    <property type="match status" value="1"/>
</dbReference>
<dbReference type="GO" id="GO:0006338">
    <property type="term" value="P:chromatin remodeling"/>
    <property type="evidence" value="ECO:0007669"/>
    <property type="project" value="TreeGrafter"/>
</dbReference>
<evidence type="ECO:0000256" key="3">
    <source>
        <dbReference type="ARBA" id="ARBA00022771"/>
    </source>
</evidence>
<dbReference type="CDD" id="cd02335">
    <property type="entry name" value="ZZ_ADA2"/>
    <property type="match status" value="1"/>
</dbReference>
<feature type="domain" description="SANT" evidence="13">
    <location>
        <begin position="77"/>
        <end position="130"/>
    </location>
</feature>
<dbReference type="EMBL" id="KV423975">
    <property type="protein sequence ID" value="KZT56585.1"/>
    <property type="molecule type" value="Genomic_DNA"/>
</dbReference>
<comment type="subcellular location">
    <subcellularLocation>
        <location evidence="1">Nucleus</location>
    </subcellularLocation>
</comment>
<evidence type="ECO:0000256" key="8">
    <source>
        <dbReference type="PROSITE-ProRule" id="PRU00228"/>
    </source>
</evidence>
<feature type="domain" description="Myb-like" evidence="10">
    <location>
        <begin position="82"/>
        <end position="126"/>
    </location>
</feature>
<evidence type="ECO:0000259" key="13">
    <source>
        <dbReference type="PROSITE" id="PS51293"/>
    </source>
</evidence>
<dbReference type="InParanoid" id="A0A165FDD4"/>